<feature type="signal peptide" evidence="1">
    <location>
        <begin position="1"/>
        <end position="22"/>
    </location>
</feature>
<proteinExistence type="predicted"/>
<evidence type="ECO:0000313" key="2">
    <source>
        <dbReference type="EMBL" id="SFT46134.1"/>
    </source>
</evidence>
<gene>
    <name evidence="2" type="ORF">SAMN04489724_0850</name>
</gene>
<dbReference type="AlphaFoldDB" id="A0A1I6Y7M8"/>
<accession>A0A1I6Y7M8</accession>
<dbReference type="Pfam" id="PF20130">
    <property type="entry name" value="DUF6520"/>
    <property type="match status" value="1"/>
</dbReference>
<evidence type="ECO:0008006" key="4">
    <source>
        <dbReference type="Google" id="ProtNLM"/>
    </source>
</evidence>
<organism evidence="2 3">
    <name type="scientific">Algoriphagus locisalis</name>
    <dbReference type="NCBI Taxonomy" id="305507"/>
    <lineage>
        <taxon>Bacteria</taxon>
        <taxon>Pseudomonadati</taxon>
        <taxon>Bacteroidota</taxon>
        <taxon>Cytophagia</taxon>
        <taxon>Cytophagales</taxon>
        <taxon>Cyclobacteriaceae</taxon>
        <taxon>Algoriphagus</taxon>
    </lineage>
</organism>
<sequence>MNKVKGYLPLIAFVFAAFAAFAFTPLDDVPEYAQDPVESDIWYDLTEEDPGPGTYNCDQTSAICTRELPSPTADMVSSGVFTKNGELTIVP</sequence>
<keyword evidence="3" id="KW-1185">Reference proteome</keyword>
<dbReference type="Proteomes" id="UP000199673">
    <property type="component" value="Unassembled WGS sequence"/>
</dbReference>
<reference evidence="3" key="1">
    <citation type="submission" date="2016-10" db="EMBL/GenBank/DDBJ databases">
        <authorList>
            <person name="Varghese N."/>
            <person name="Submissions S."/>
        </authorList>
    </citation>
    <scope>NUCLEOTIDE SEQUENCE [LARGE SCALE GENOMIC DNA]</scope>
    <source>
        <strain evidence="3">DSM 23445</strain>
    </source>
</reference>
<dbReference type="RefSeq" id="WP_091691439.1">
    <property type="nucleotide sequence ID" value="NZ_FPBF01000001.1"/>
</dbReference>
<dbReference type="OrthoDB" id="827934at2"/>
<dbReference type="EMBL" id="FPBF01000001">
    <property type="protein sequence ID" value="SFT46134.1"/>
    <property type="molecule type" value="Genomic_DNA"/>
</dbReference>
<name>A0A1I6Y7M8_9BACT</name>
<evidence type="ECO:0000313" key="3">
    <source>
        <dbReference type="Proteomes" id="UP000199673"/>
    </source>
</evidence>
<feature type="chain" id="PRO_5011653817" description="Secreted protein" evidence="1">
    <location>
        <begin position="23"/>
        <end position="91"/>
    </location>
</feature>
<protein>
    <recommendedName>
        <fullName evidence="4">Secreted protein</fullName>
    </recommendedName>
</protein>
<keyword evidence="1" id="KW-0732">Signal</keyword>
<evidence type="ECO:0000256" key="1">
    <source>
        <dbReference type="SAM" id="SignalP"/>
    </source>
</evidence>
<dbReference type="InterPro" id="IPR045391">
    <property type="entry name" value="DUF6520"/>
</dbReference>